<dbReference type="PROSITE" id="PS50922">
    <property type="entry name" value="TLC"/>
    <property type="match status" value="1"/>
</dbReference>
<dbReference type="PANTHER" id="PTHR13439:SF0">
    <property type="entry name" value="TOPOISOMERASE I DAMAGE AFFECTED PROTEIN 4"/>
    <property type="match status" value="1"/>
</dbReference>
<dbReference type="EMBL" id="ML121569">
    <property type="protein sequence ID" value="RPB20626.1"/>
    <property type="molecule type" value="Genomic_DNA"/>
</dbReference>
<evidence type="ECO:0000256" key="3">
    <source>
        <dbReference type="ARBA" id="ARBA00022989"/>
    </source>
</evidence>
<evidence type="ECO:0000256" key="2">
    <source>
        <dbReference type="ARBA" id="ARBA00022692"/>
    </source>
</evidence>
<accession>A0A3N4LD50</accession>
<feature type="transmembrane region" description="Helical" evidence="6">
    <location>
        <begin position="70"/>
        <end position="94"/>
    </location>
</feature>
<evidence type="ECO:0000256" key="6">
    <source>
        <dbReference type="SAM" id="Phobius"/>
    </source>
</evidence>
<proteinExistence type="predicted"/>
<reference evidence="8 9" key="1">
    <citation type="journal article" date="2018" name="Nat. Ecol. Evol.">
        <title>Pezizomycetes genomes reveal the molecular basis of ectomycorrhizal truffle lifestyle.</title>
        <authorList>
            <person name="Murat C."/>
            <person name="Payen T."/>
            <person name="Noel B."/>
            <person name="Kuo A."/>
            <person name="Morin E."/>
            <person name="Chen J."/>
            <person name="Kohler A."/>
            <person name="Krizsan K."/>
            <person name="Balestrini R."/>
            <person name="Da Silva C."/>
            <person name="Montanini B."/>
            <person name="Hainaut M."/>
            <person name="Levati E."/>
            <person name="Barry K.W."/>
            <person name="Belfiori B."/>
            <person name="Cichocki N."/>
            <person name="Clum A."/>
            <person name="Dockter R.B."/>
            <person name="Fauchery L."/>
            <person name="Guy J."/>
            <person name="Iotti M."/>
            <person name="Le Tacon F."/>
            <person name="Lindquist E.A."/>
            <person name="Lipzen A."/>
            <person name="Malagnac F."/>
            <person name="Mello A."/>
            <person name="Molinier V."/>
            <person name="Miyauchi S."/>
            <person name="Poulain J."/>
            <person name="Riccioni C."/>
            <person name="Rubini A."/>
            <person name="Sitrit Y."/>
            <person name="Splivallo R."/>
            <person name="Traeger S."/>
            <person name="Wang M."/>
            <person name="Zifcakova L."/>
            <person name="Wipf D."/>
            <person name="Zambonelli A."/>
            <person name="Paolocci F."/>
            <person name="Nowrousian M."/>
            <person name="Ottonello S."/>
            <person name="Baldrian P."/>
            <person name="Spatafora J.W."/>
            <person name="Henrissat B."/>
            <person name="Nagy L.G."/>
            <person name="Aury J.M."/>
            <person name="Wincker P."/>
            <person name="Grigoriev I.V."/>
            <person name="Bonfante P."/>
            <person name="Martin F.M."/>
        </authorList>
    </citation>
    <scope>NUCLEOTIDE SEQUENCE [LARGE SCALE GENOMIC DNA]</scope>
    <source>
        <strain evidence="8 9">ATCC MYA-4762</strain>
    </source>
</reference>
<dbReference type="GO" id="GO:0016020">
    <property type="term" value="C:membrane"/>
    <property type="evidence" value="ECO:0007669"/>
    <property type="project" value="UniProtKB-SubCell"/>
</dbReference>
<evidence type="ECO:0000313" key="9">
    <source>
        <dbReference type="Proteomes" id="UP000267821"/>
    </source>
</evidence>
<feature type="transmembrane region" description="Helical" evidence="6">
    <location>
        <begin position="163"/>
        <end position="184"/>
    </location>
</feature>
<feature type="domain" description="TLC" evidence="7">
    <location>
        <begin position="67"/>
        <end position="277"/>
    </location>
</feature>
<dbReference type="Pfam" id="PF03798">
    <property type="entry name" value="TRAM_LAG1_CLN8"/>
    <property type="match status" value="1"/>
</dbReference>
<evidence type="ECO:0000256" key="5">
    <source>
        <dbReference type="PROSITE-ProRule" id="PRU00205"/>
    </source>
</evidence>
<evidence type="ECO:0000256" key="1">
    <source>
        <dbReference type="ARBA" id="ARBA00004141"/>
    </source>
</evidence>
<dbReference type="InParanoid" id="A0A3N4LD50"/>
<gene>
    <name evidence="8" type="ORF">L211DRAFT_858729</name>
</gene>
<keyword evidence="2 5" id="KW-0812">Transmembrane</keyword>
<dbReference type="Proteomes" id="UP000267821">
    <property type="component" value="Unassembled WGS sequence"/>
</dbReference>
<dbReference type="FunCoup" id="A0A3N4LD50">
    <property type="interactions" value="76"/>
</dbReference>
<keyword evidence="9" id="KW-1185">Reference proteome</keyword>
<dbReference type="STRING" id="1051890.A0A3N4LD50"/>
<dbReference type="PANTHER" id="PTHR13439">
    <property type="entry name" value="CT120 PROTEIN"/>
    <property type="match status" value="1"/>
</dbReference>
<dbReference type="InterPro" id="IPR006634">
    <property type="entry name" value="TLC-dom"/>
</dbReference>
<dbReference type="OrthoDB" id="10266980at2759"/>
<keyword evidence="3 6" id="KW-1133">Transmembrane helix</keyword>
<dbReference type="AlphaFoldDB" id="A0A3N4LD50"/>
<dbReference type="SMART" id="SM00724">
    <property type="entry name" value="TLC"/>
    <property type="match status" value="1"/>
</dbReference>
<feature type="transmembrane region" description="Helical" evidence="6">
    <location>
        <begin position="196"/>
        <end position="216"/>
    </location>
</feature>
<feature type="transmembrane region" description="Helical" evidence="6">
    <location>
        <begin position="244"/>
        <end position="265"/>
    </location>
</feature>
<dbReference type="GO" id="GO:0055088">
    <property type="term" value="P:lipid homeostasis"/>
    <property type="evidence" value="ECO:0007669"/>
    <property type="project" value="TreeGrafter"/>
</dbReference>
<feature type="transmembrane region" description="Helical" evidence="6">
    <location>
        <begin position="35"/>
        <end position="58"/>
    </location>
</feature>
<keyword evidence="4 5" id="KW-0472">Membrane</keyword>
<sequence length="303" mass="34827">MHDPFFPPYRPLQDLVTPWAQKYSLNTLPLHIHEVLIAFVAYHAVFLLSPFISTWLFPRHYASLKPRTRINWDIHVVSLVQSTFISALGLYVMFTDKERGEHEHRVFGYTGIGGAAQAFALGYFVWDLAMSAAYFDIFGIGFLAHAASAVIVFTLGFRPFVNYYGPIFVLFELSSPMLNFHWFFDKLNLTGSKPQLYNGLLLISTFFCCRIVWGPIQSFRVFRDVFDAYKNPPRTLEEGVPVPLWLALVYLGSNTVLNFLNYYWFGRMIDTIRKRFTAPGSEKKKGEKGFKVVDAAGERTKKE</sequence>
<evidence type="ECO:0000259" key="7">
    <source>
        <dbReference type="PROSITE" id="PS50922"/>
    </source>
</evidence>
<evidence type="ECO:0000313" key="8">
    <source>
        <dbReference type="EMBL" id="RPB20626.1"/>
    </source>
</evidence>
<dbReference type="InterPro" id="IPR050846">
    <property type="entry name" value="TLCD"/>
</dbReference>
<protein>
    <submittedName>
        <fullName evidence="8">DUF887 domain-containing protein</fullName>
    </submittedName>
</protein>
<dbReference type="GO" id="GO:0005783">
    <property type="term" value="C:endoplasmic reticulum"/>
    <property type="evidence" value="ECO:0007669"/>
    <property type="project" value="TreeGrafter"/>
</dbReference>
<feature type="transmembrane region" description="Helical" evidence="6">
    <location>
        <begin position="106"/>
        <end position="126"/>
    </location>
</feature>
<comment type="subcellular location">
    <subcellularLocation>
        <location evidence="1">Membrane</location>
        <topology evidence="1">Multi-pass membrane protein</topology>
    </subcellularLocation>
</comment>
<evidence type="ECO:0000256" key="4">
    <source>
        <dbReference type="ARBA" id="ARBA00023136"/>
    </source>
</evidence>
<organism evidence="8 9">
    <name type="scientific">Terfezia boudieri ATCC MYA-4762</name>
    <dbReference type="NCBI Taxonomy" id="1051890"/>
    <lineage>
        <taxon>Eukaryota</taxon>
        <taxon>Fungi</taxon>
        <taxon>Dikarya</taxon>
        <taxon>Ascomycota</taxon>
        <taxon>Pezizomycotina</taxon>
        <taxon>Pezizomycetes</taxon>
        <taxon>Pezizales</taxon>
        <taxon>Pezizaceae</taxon>
        <taxon>Terfezia</taxon>
    </lineage>
</organism>
<feature type="transmembrane region" description="Helical" evidence="6">
    <location>
        <begin position="133"/>
        <end position="157"/>
    </location>
</feature>
<name>A0A3N4LD50_9PEZI</name>